<dbReference type="GO" id="GO:0016301">
    <property type="term" value="F:kinase activity"/>
    <property type="evidence" value="ECO:0007669"/>
    <property type="project" value="UniProtKB-KW"/>
</dbReference>
<evidence type="ECO:0000313" key="1">
    <source>
        <dbReference type="EMBL" id="EKC20090.1"/>
    </source>
</evidence>
<keyword evidence="1" id="KW-0418">Kinase</keyword>
<reference evidence="1" key="1">
    <citation type="journal article" date="2012" name="Nature">
        <title>The oyster genome reveals stress adaptation and complexity of shell formation.</title>
        <authorList>
            <person name="Zhang G."/>
            <person name="Fang X."/>
            <person name="Guo X."/>
            <person name="Li L."/>
            <person name="Luo R."/>
            <person name="Xu F."/>
            <person name="Yang P."/>
            <person name="Zhang L."/>
            <person name="Wang X."/>
            <person name="Qi H."/>
            <person name="Xiong Z."/>
            <person name="Que H."/>
            <person name="Xie Y."/>
            <person name="Holland P.W."/>
            <person name="Paps J."/>
            <person name="Zhu Y."/>
            <person name="Wu F."/>
            <person name="Chen Y."/>
            <person name="Wang J."/>
            <person name="Peng C."/>
            <person name="Meng J."/>
            <person name="Yang L."/>
            <person name="Liu J."/>
            <person name="Wen B."/>
            <person name="Zhang N."/>
            <person name="Huang Z."/>
            <person name="Zhu Q."/>
            <person name="Feng Y."/>
            <person name="Mount A."/>
            <person name="Hedgecock D."/>
            <person name="Xu Z."/>
            <person name="Liu Y."/>
            <person name="Domazet-Loso T."/>
            <person name="Du Y."/>
            <person name="Sun X."/>
            <person name="Zhang S."/>
            <person name="Liu B."/>
            <person name="Cheng P."/>
            <person name="Jiang X."/>
            <person name="Li J."/>
            <person name="Fan D."/>
            <person name="Wang W."/>
            <person name="Fu W."/>
            <person name="Wang T."/>
            <person name="Wang B."/>
            <person name="Zhang J."/>
            <person name="Peng Z."/>
            <person name="Li Y."/>
            <person name="Li N."/>
            <person name="Wang J."/>
            <person name="Chen M."/>
            <person name="He Y."/>
            <person name="Tan F."/>
            <person name="Song X."/>
            <person name="Zheng Q."/>
            <person name="Huang R."/>
            <person name="Yang H."/>
            <person name="Du X."/>
            <person name="Chen L."/>
            <person name="Yang M."/>
            <person name="Gaffney P.M."/>
            <person name="Wang S."/>
            <person name="Luo L."/>
            <person name="She Z."/>
            <person name="Ming Y."/>
            <person name="Huang W."/>
            <person name="Zhang S."/>
            <person name="Huang B."/>
            <person name="Zhang Y."/>
            <person name="Qu T."/>
            <person name="Ni P."/>
            <person name="Miao G."/>
            <person name="Wang J."/>
            <person name="Wang Q."/>
            <person name="Steinberg C.E."/>
            <person name="Wang H."/>
            <person name="Li N."/>
            <person name="Qian L."/>
            <person name="Zhang G."/>
            <person name="Li Y."/>
            <person name="Yang H."/>
            <person name="Liu X."/>
            <person name="Wang J."/>
            <person name="Yin Y."/>
            <person name="Wang J."/>
        </authorList>
    </citation>
    <scope>NUCLEOTIDE SEQUENCE [LARGE SCALE GENOMIC DNA]</scope>
    <source>
        <strain evidence="1">05x7-T-G4-1.051#20</strain>
    </source>
</reference>
<proteinExistence type="predicted"/>
<dbReference type="InParanoid" id="K1PV09"/>
<dbReference type="InterPro" id="IPR042800">
    <property type="entry name" value="Map3k7cl"/>
</dbReference>
<dbReference type="PANTHER" id="PTHR47140:SF1">
    <property type="entry name" value="MAP3K7 C-TERMINAL-LIKE PROTEIN"/>
    <property type="match status" value="1"/>
</dbReference>
<name>K1PV09_MAGGI</name>
<dbReference type="AlphaFoldDB" id="K1PV09"/>
<organism evidence="1">
    <name type="scientific">Magallana gigas</name>
    <name type="common">Pacific oyster</name>
    <name type="synonym">Crassostrea gigas</name>
    <dbReference type="NCBI Taxonomy" id="29159"/>
    <lineage>
        <taxon>Eukaryota</taxon>
        <taxon>Metazoa</taxon>
        <taxon>Spiralia</taxon>
        <taxon>Lophotrochozoa</taxon>
        <taxon>Mollusca</taxon>
        <taxon>Bivalvia</taxon>
        <taxon>Autobranchia</taxon>
        <taxon>Pteriomorphia</taxon>
        <taxon>Ostreida</taxon>
        <taxon>Ostreoidea</taxon>
        <taxon>Ostreidae</taxon>
        <taxon>Magallana</taxon>
    </lineage>
</organism>
<protein>
    <submittedName>
        <fullName evidence="1">Mitogen-activated protein kinase kinase kinase 7</fullName>
    </submittedName>
</protein>
<dbReference type="GO" id="GO:0005829">
    <property type="term" value="C:cytosol"/>
    <property type="evidence" value="ECO:0007669"/>
    <property type="project" value="TreeGrafter"/>
</dbReference>
<dbReference type="HOGENOM" id="CLU_1697233_0_0_1"/>
<gene>
    <name evidence="1" type="ORF">CGI_10006842</name>
</gene>
<dbReference type="GO" id="GO:0005634">
    <property type="term" value="C:nucleus"/>
    <property type="evidence" value="ECO:0007669"/>
    <property type="project" value="TreeGrafter"/>
</dbReference>
<keyword evidence="1" id="KW-0808">Transferase</keyword>
<dbReference type="PANTHER" id="PTHR47140">
    <property type="entry name" value="MAP3K7 C-TERMINAL-LIKE PROTEIN"/>
    <property type="match status" value="1"/>
</dbReference>
<accession>K1PV09</accession>
<dbReference type="EMBL" id="JH816754">
    <property type="protein sequence ID" value="EKC20090.1"/>
    <property type="molecule type" value="Genomic_DNA"/>
</dbReference>
<sequence>MSLEDPHGLVYSYHWDPRHTHLYTGATSNRLIRNIRLTGYVFTARQSSKLFANTSVKPYIPLAEEYLKVQTELSLLVQRKNDLIKEFEQDEHNQMCSTRLAEEFKQLREENESLTLLHKNLNQQVDQIRHEQQKRILAEPELSDLEMLVTAGLGQ</sequence>